<keyword evidence="4 7" id="KW-0479">Metal-binding</keyword>
<keyword evidence="5 7" id="KW-0378">Hydrolase</keyword>
<dbReference type="AlphaFoldDB" id="A0A939ITK4"/>
<dbReference type="GO" id="GO:0019243">
    <property type="term" value="P:methylglyoxal catabolic process to D-lactate via S-lactoyl-glutathione"/>
    <property type="evidence" value="ECO:0007669"/>
    <property type="project" value="UniProtKB-UniRule"/>
</dbReference>
<feature type="binding site" evidence="7">
    <location>
        <position position="53"/>
    </location>
    <ligand>
        <name>Zn(2+)</name>
        <dbReference type="ChEBI" id="CHEBI:29105"/>
        <label>1</label>
    </ligand>
</feature>
<feature type="binding site" evidence="7">
    <location>
        <position position="130"/>
    </location>
    <ligand>
        <name>Zn(2+)</name>
        <dbReference type="ChEBI" id="CHEBI:29105"/>
        <label>1</label>
    </ligand>
</feature>
<comment type="caution">
    <text evidence="9">The sequence shown here is derived from an EMBL/GenBank/DDBJ whole genome shotgun (WGS) entry which is preliminary data.</text>
</comment>
<evidence type="ECO:0000313" key="10">
    <source>
        <dbReference type="Proteomes" id="UP000664654"/>
    </source>
</evidence>
<evidence type="ECO:0000313" key="9">
    <source>
        <dbReference type="EMBL" id="MBN7827551.1"/>
    </source>
</evidence>
<feature type="binding site" evidence="7">
    <location>
        <position position="55"/>
    </location>
    <ligand>
        <name>Zn(2+)</name>
        <dbReference type="ChEBI" id="CHEBI:29105"/>
        <label>1</label>
    </ligand>
</feature>
<dbReference type="InterPro" id="IPR035680">
    <property type="entry name" value="Clx_II_MBL"/>
</dbReference>
<sequence length="256" mass="28483">MIEIVPIKAFSDNYIWCLRRDRHACLVDPGQAEPALDYLQQESLTLTDILITHHHHDHTGGLKRLTGVFPDARVVGPHNPAVEPVHLRVAQGDAVGLTGLTAKFEVLEVPGHTLDHIAFYSLELGLFCGDTLFSAGCGRLFEGTPAQMLNSLNKLKALPDDTPVYCAHEYTRANLQFASQVEPANADLQQYSHWVASQREHDRPTLPSSLELEKAVNPFLRTHVDTVIRQAETHQGQALAGEEQVFAAIRGWKDRF</sequence>
<comment type="catalytic activity">
    <reaction evidence="1 7">
        <text>an S-(2-hydroxyacyl)glutathione + H2O = a 2-hydroxy carboxylate + glutathione + H(+)</text>
        <dbReference type="Rhea" id="RHEA:21864"/>
        <dbReference type="ChEBI" id="CHEBI:15377"/>
        <dbReference type="ChEBI" id="CHEBI:15378"/>
        <dbReference type="ChEBI" id="CHEBI:57925"/>
        <dbReference type="ChEBI" id="CHEBI:58896"/>
        <dbReference type="ChEBI" id="CHEBI:71261"/>
        <dbReference type="EC" id="3.1.2.6"/>
    </reaction>
</comment>
<dbReference type="EC" id="3.1.2.6" evidence="7"/>
<comment type="similarity">
    <text evidence="3 7">Belongs to the metallo-beta-lactamase superfamily. Glyoxalase II family.</text>
</comment>
<comment type="pathway">
    <text evidence="2 7">Secondary metabolite metabolism; methylglyoxal degradation; (R)-lactate from methylglyoxal: step 2/2.</text>
</comment>
<keyword evidence="6 7" id="KW-0862">Zinc</keyword>
<reference evidence="9" key="1">
    <citation type="submission" date="2021-03" db="EMBL/GenBank/DDBJ databases">
        <title>novel species isolated from a fishpond in China.</title>
        <authorList>
            <person name="Lu H."/>
            <person name="Cai Z."/>
        </authorList>
    </citation>
    <scope>NUCLEOTIDE SEQUENCE</scope>
    <source>
        <strain evidence="9">JCM 30855</strain>
    </source>
</reference>
<feature type="binding site" evidence="7">
    <location>
        <position position="57"/>
    </location>
    <ligand>
        <name>Zn(2+)</name>
        <dbReference type="ChEBI" id="CHEBI:29105"/>
        <label>2</label>
    </ligand>
</feature>
<protein>
    <recommendedName>
        <fullName evidence="7">Hydroxyacylglutathione hydrolase</fullName>
        <ecNumber evidence="7">3.1.2.6</ecNumber>
    </recommendedName>
    <alternativeName>
        <fullName evidence="7">Glyoxalase II</fullName>
        <shortName evidence="7">Glx II</shortName>
    </alternativeName>
</protein>
<accession>A0A939ITK4</accession>
<dbReference type="Pfam" id="PF16123">
    <property type="entry name" value="HAGH_C"/>
    <property type="match status" value="1"/>
</dbReference>
<feature type="binding site" evidence="7">
    <location>
        <position position="58"/>
    </location>
    <ligand>
        <name>Zn(2+)</name>
        <dbReference type="ChEBI" id="CHEBI:29105"/>
        <label>2</label>
    </ligand>
</feature>
<comment type="cofactor">
    <cofactor evidence="7">
        <name>Zn(2+)</name>
        <dbReference type="ChEBI" id="CHEBI:29105"/>
    </cofactor>
    <text evidence="7">Binds 2 Zn(2+) ions per subunit.</text>
</comment>
<evidence type="ECO:0000256" key="2">
    <source>
        <dbReference type="ARBA" id="ARBA00004963"/>
    </source>
</evidence>
<dbReference type="CDD" id="cd07723">
    <property type="entry name" value="hydroxyacylglutathione_hydrolase_MBL-fold"/>
    <property type="match status" value="1"/>
</dbReference>
<evidence type="ECO:0000256" key="5">
    <source>
        <dbReference type="ARBA" id="ARBA00022801"/>
    </source>
</evidence>
<feature type="domain" description="Metallo-beta-lactamase" evidence="8">
    <location>
        <begin position="12"/>
        <end position="168"/>
    </location>
</feature>
<evidence type="ECO:0000259" key="8">
    <source>
        <dbReference type="SMART" id="SM00849"/>
    </source>
</evidence>
<dbReference type="PANTHER" id="PTHR43705:SF1">
    <property type="entry name" value="HYDROXYACYLGLUTATHIONE HYDROLASE GLOB"/>
    <property type="match status" value="1"/>
</dbReference>
<evidence type="ECO:0000256" key="4">
    <source>
        <dbReference type="ARBA" id="ARBA00022723"/>
    </source>
</evidence>
<evidence type="ECO:0000256" key="6">
    <source>
        <dbReference type="ARBA" id="ARBA00022833"/>
    </source>
</evidence>
<feature type="binding site" evidence="7">
    <location>
        <position position="112"/>
    </location>
    <ligand>
        <name>Zn(2+)</name>
        <dbReference type="ChEBI" id="CHEBI:29105"/>
        <label>1</label>
    </ligand>
</feature>
<dbReference type="SMART" id="SM00849">
    <property type="entry name" value="Lactamase_B"/>
    <property type="match status" value="1"/>
</dbReference>
<dbReference type="HAMAP" id="MF_01374">
    <property type="entry name" value="Glyoxalase_2"/>
    <property type="match status" value="1"/>
</dbReference>
<dbReference type="InterPro" id="IPR017782">
    <property type="entry name" value="Hydroxyacylglutathione_Hdrlase"/>
</dbReference>
<dbReference type="PIRSF" id="PIRSF005457">
    <property type="entry name" value="Glx"/>
    <property type="match status" value="1"/>
</dbReference>
<name>A0A939ITK4_9ALTE</name>
<evidence type="ECO:0000256" key="1">
    <source>
        <dbReference type="ARBA" id="ARBA00001623"/>
    </source>
</evidence>
<dbReference type="Pfam" id="PF00753">
    <property type="entry name" value="Lactamase_B"/>
    <property type="match status" value="1"/>
</dbReference>
<comment type="function">
    <text evidence="7">Thiolesterase that catalyzes the hydrolysis of S-D-lactoyl-glutathione to form glutathione and D-lactic acid.</text>
</comment>
<dbReference type="InterPro" id="IPR001279">
    <property type="entry name" value="Metallo-B-lactamas"/>
</dbReference>
<evidence type="ECO:0000256" key="7">
    <source>
        <dbReference type="HAMAP-Rule" id="MF_01374"/>
    </source>
</evidence>
<gene>
    <name evidence="7 9" type="primary">gloB</name>
    <name evidence="9" type="ORF">J0A66_20140</name>
</gene>
<dbReference type="GO" id="GO:0004416">
    <property type="term" value="F:hydroxyacylglutathione hydrolase activity"/>
    <property type="evidence" value="ECO:0007669"/>
    <property type="project" value="UniProtKB-UniRule"/>
</dbReference>
<dbReference type="InterPro" id="IPR032282">
    <property type="entry name" value="HAGH_C"/>
</dbReference>
<dbReference type="PANTHER" id="PTHR43705">
    <property type="entry name" value="HYDROXYACYLGLUTATHIONE HYDROLASE"/>
    <property type="match status" value="1"/>
</dbReference>
<keyword evidence="10" id="KW-1185">Reference proteome</keyword>
<dbReference type="Gene3D" id="3.60.15.10">
    <property type="entry name" value="Ribonuclease Z/Hydroxyacylglutathione hydrolase-like"/>
    <property type="match status" value="1"/>
</dbReference>
<comment type="subunit">
    <text evidence="7">Monomer.</text>
</comment>
<dbReference type="SUPFAM" id="SSF56281">
    <property type="entry name" value="Metallo-hydrolase/oxidoreductase"/>
    <property type="match status" value="1"/>
</dbReference>
<dbReference type="EMBL" id="JAFKCV010000020">
    <property type="protein sequence ID" value="MBN7827551.1"/>
    <property type="molecule type" value="Genomic_DNA"/>
</dbReference>
<feature type="binding site" evidence="7">
    <location>
        <position position="168"/>
    </location>
    <ligand>
        <name>Zn(2+)</name>
        <dbReference type="ChEBI" id="CHEBI:29105"/>
        <label>2</label>
    </ligand>
</feature>
<dbReference type="NCBIfam" id="TIGR03413">
    <property type="entry name" value="GSH_gloB"/>
    <property type="match status" value="1"/>
</dbReference>
<dbReference type="RefSeq" id="WP_206575664.1">
    <property type="nucleotide sequence ID" value="NZ_JAFKCV010000020.1"/>
</dbReference>
<dbReference type="Proteomes" id="UP000664654">
    <property type="component" value="Unassembled WGS sequence"/>
</dbReference>
<evidence type="ECO:0000256" key="3">
    <source>
        <dbReference type="ARBA" id="ARBA00006759"/>
    </source>
</evidence>
<dbReference type="InterPro" id="IPR036866">
    <property type="entry name" value="RibonucZ/Hydroxyglut_hydro"/>
</dbReference>
<proteinExistence type="inferred from homology"/>
<organism evidence="9 10">
    <name type="scientific">Bowmanella dokdonensis</name>
    <dbReference type="NCBI Taxonomy" id="751969"/>
    <lineage>
        <taxon>Bacteria</taxon>
        <taxon>Pseudomonadati</taxon>
        <taxon>Pseudomonadota</taxon>
        <taxon>Gammaproteobacteria</taxon>
        <taxon>Alteromonadales</taxon>
        <taxon>Alteromonadaceae</taxon>
        <taxon>Bowmanella</taxon>
    </lineage>
</organism>
<feature type="binding site" evidence="7">
    <location>
        <position position="130"/>
    </location>
    <ligand>
        <name>Zn(2+)</name>
        <dbReference type="ChEBI" id="CHEBI:29105"/>
        <label>2</label>
    </ligand>
</feature>
<dbReference type="GO" id="GO:0046872">
    <property type="term" value="F:metal ion binding"/>
    <property type="evidence" value="ECO:0007669"/>
    <property type="project" value="UniProtKB-KW"/>
</dbReference>
<dbReference type="InterPro" id="IPR050110">
    <property type="entry name" value="Glyoxalase_II_hydrolase"/>
</dbReference>